<dbReference type="SMART" id="SM01210">
    <property type="entry name" value="GARS_C"/>
    <property type="match status" value="1"/>
</dbReference>
<protein>
    <recommendedName>
        <fullName evidence="4 15">Phosphoribosylamine--glycine ligase</fullName>
        <ecNumber evidence="4 15">6.3.4.13</ecNumber>
    </recommendedName>
    <alternativeName>
        <fullName evidence="15">GARS</fullName>
    </alternativeName>
    <alternativeName>
        <fullName evidence="13 15">Glycinamide ribonucleotide synthetase</fullName>
    </alternativeName>
    <alternativeName>
        <fullName evidence="14 15">Phosphoribosylglycinamide synthetase</fullName>
    </alternativeName>
</protein>
<dbReference type="InterPro" id="IPR020561">
    <property type="entry name" value="PRibGlycinamid_synth_ATP-grasp"/>
</dbReference>
<keyword evidence="5 15" id="KW-0436">Ligase</keyword>
<dbReference type="HAMAP" id="MF_00138">
    <property type="entry name" value="GARS"/>
    <property type="match status" value="1"/>
</dbReference>
<evidence type="ECO:0000256" key="4">
    <source>
        <dbReference type="ARBA" id="ARBA00013255"/>
    </source>
</evidence>
<keyword evidence="6" id="KW-0479">Metal-binding</keyword>
<dbReference type="Pfam" id="PF02843">
    <property type="entry name" value="GARS_C"/>
    <property type="match status" value="1"/>
</dbReference>
<comment type="pathway">
    <text evidence="3 15">Purine metabolism; IMP biosynthesis via de novo pathway; N(1)-(5-phospho-D-ribosyl)glycinamide from 5-phospho-alpha-D-ribose 1-diphosphate: step 2/2.</text>
</comment>
<dbReference type="InterPro" id="IPR037123">
    <property type="entry name" value="PRibGlycinamide_synth_C_sf"/>
</dbReference>
<evidence type="ECO:0000256" key="10">
    <source>
        <dbReference type="ARBA" id="ARBA00022842"/>
    </source>
</evidence>
<dbReference type="RefSeq" id="WP_188708941.1">
    <property type="nucleotide sequence ID" value="NZ_BMIG01000009.1"/>
</dbReference>
<name>A0A916SJY7_9BURK</name>
<feature type="domain" description="ATP-grasp" evidence="17">
    <location>
        <begin position="107"/>
        <end position="322"/>
    </location>
</feature>
<evidence type="ECO:0000256" key="9">
    <source>
        <dbReference type="ARBA" id="ARBA00022840"/>
    </source>
</evidence>
<evidence type="ECO:0000256" key="16">
    <source>
        <dbReference type="PROSITE-ProRule" id="PRU00409"/>
    </source>
</evidence>
<dbReference type="EC" id="6.3.4.13" evidence="4 15"/>
<sequence>MKVLVVGGGGREHALAWKLAQSPKVQAVYVAPGNGGTALDARLENIAITDVKALREWALAEKIALTVVGPEQPLAAGIVDEFRLHGLRVFGPTKAAAQLESSKAFSKAFMKRHGIPTAEYETFTDAVAAHAYVDEKGAPIVVKADGLAAGKGVVVAMNLHEAHEAIEFMLAPDPSFNPLGVTHNAGGARVVIEEFLHGEEASFIVMCDGKNVAAMATSQDHKRLLDGDQGPNTGGMGAYSPAPVVTPTVHARAMREIILPTIKGMEKDGIPFTGFLYAGLMITPDGKVKTLEFNCRMGDPETQPIMMRLKSDLYDVMIAATSGKLDEVELEWDRRVALGVVMAAHGYPLQPRKGDVITGLPPVSTSGSEDTVVFHAGTATAGGGVKGSVLTSGGRVLCVTALASSVKEAQHQAYDAARTIHFDGAQYRKDIGFRAIKP</sequence>
<dbReference type="Gene3D" id="3.30.1490.20">
    <property type="entry name" value="ATP-grasp fold, A domain"/>
    <property type="match status" value="1"/>
</dbReference>
<dbReference type="InterPro" id="IPR011761">
    <property type="entry name" value="ATP-grasp"/>
</dbReference>
<keyword evidence="8 15" id="KW-0658">Purine biosynthesis</keyword>
<dbReference type="InterPro" id="IPR013815">
    <property type="entry name" value="ATP_grasp_subdomain_1"/>
</dbReference>
<evidence type="ECO:0000256" key="1">
    <source>
        <dbReference type="ARBA" id="ARBA00001936"/>
    </source>
</evidence>
<comment type="caution">
    <text evidence="18">The sequence shown here is derived from an EMBL/GenBank/DDBJ whole genome shotgun (WGS) entry which is preliminary data.</text>
</comment>
<evidence type="ECO:0000256" key="12">
    <source>
        <dbReference type="ARBA" id="ARBA00038345"/>
    </source>
</evidence>
<dbReference type="GO" id="GO:0009113">
    <property type="term" value="P:purine nucleobase biosynthetic process"/>
    <property type="evidence" value="ECO:0007669"/>
    <property type="project" value="InterPro"/>
</dbReference>
<dbReference type="Gene3D" id="3.40.50.20">
    <property type="match status" value="1"/>
</dbReference>
<proteinExistence type="inferred from homology"/>
<evidence type="ECO:0000256" key="8">
    <source>
        <dbReference type="ARBA" id="ARBA00022755"/>
    </source>
</evidence>
<evidence type="ECO:0000256" key="13">
    <source>
        <dbReference type="ARBA" id="ARBA00042242"/>
    </source>
</evidence>
<dbReference type="GO" id="GO:0004637">
    <property type="term" value="F:phosphoribosylamine-glycine ligase activity"/>
    <property type="evidence" value="ECO:0007669"/>
    <property type="project" value="UniProtKB-UniRule"/>
</dbReference>
<dbReference type="PANTHER" id="PTHR43472">
    <property type="entry name" value="PHOSPHORIBOSYLAMINE--GLYCINE LIGASE"/>
    <property type="match status" value="1"/>
</dbReference>
<dbReference type="FunFam" id="3.90.600.10:FF:000001">
    <property type="entry name" value="Trifunctional purine biosynthetic protein adenosine-3"/>
    <property type="match status" value="1"/>
</dbReference>
<dbReference type="NCBIfam" id="TIGR00877">
    <property type="entry name" value="purD"/>
    <property type="match status" value="1"/>
</dbReference>
<evidence type="ECO:0000256" key="5">
    <source>
        <dbReference type="ARBA" id="ARBA00022598"/>
    </source>
</evidence>
<dbReference type="AlphaFoldDB" id="A0A916SJY7"/>
<evidence type="ECO:0000256" key="14">
    <source>
        <dbReference type="ARBA" id="ARBA00042864"/>
    </source>
</evidence>
<evidence type="ECO:0000259" key="17">
    <source>
        <dbReference type="PROSITE" id="PS50975"/>
    </source>
</evidence>
<evidence type="ECO:0000256" key="11">
    <source>
        <dbReference type="ARBA" id="ARBA00023211"/>
    </source>
</evidence>
<keyword evidence="9 16" id="KW-0067">ATP-binding</keyword>
<evidence type="ECO:0000256" key="7">
    <source>
        <dbReference type="ARBA" id="ARBA00022741"/>
    </source>
</evidence>
<dbReference type="InterPro" id="IPR016185">
    <property type="entry name" value="PreATP-grasp_dom_sf"/>
</dbReference>
<keyword evidence="19" id="KW-1185">Reference proteome</keyword>
<comment type="catalytic activity">
    <reaction evidence="15">
        <text>5-phospho-beta-D-ribosylamine + glycine + ATP = N(1)-(5-phospho-beta-D-ribosyl)glycinamide + ADP + phosphate + H(+)</text>
        <dbReference type="Rhea" id="RHEA:17453"/>
        <dbReference type="ChEBI" id="CHEBI:15378"/>
        <dbReference type="ChEBI" id="CHEBI:30616"/>
        <dbReference type="ChEBI" id="CHEBI:43474"/>
        <dbReference type="ChEBI" id="CHEBI:57305"/>
        <dbReference type="ChEBI" id="CHEBI:58681"/>
        <dbReference type="ChEBI" id="CHEBI:143788"/>
        <dbReference type="ChEBI" id="CHEBI:456216"/>
        <dbReference type="EC" id="6.3.4.13"/>
    </reaction>
</comment>
<dbReference type="InterPro" id="IPR020562">
    <property type="entry name" value="PRibGlycinamide_synth_N"/>
</dbReference>
<dbReference type="PROSITE" id="PS50975">
    <property type="entry name" value="ATP_GRASP"/>
    <property type="match status" value="1"/>
</dbReference>
<comment type="cofactor">
    <cofactor evidence="2">
        <name>Mg(2+)</name>
        <dbReference type="ChEBI" id="CHEBI:18420"/>
    </cofactor>
</comment>
<dbReference type="Pfam" id="PF01071">
    <property type="entry name" value="GARS_A"/>
    <property type="match status" value="1"/>
</dbReference>
<dbReference type="InterPro" id="IPR000115">
    <property type="entry name" value="PRibGlycinamide_synth"/>
</dbReference>
<dbReference type="Proteomes" id="UP000620596">
    <property type="component" value="Unassembled WGS sequence"/>
</dbReference>
<evidence type="ECO:0000313" key="18">
    <source>
        <dbReference type="EMBL" id="GGB03832.1"/>
    </source>
</evidence>
<dbReference type="SUPFAM" id="SSF51246">
    <property type="entry name" value="Rudiment single hybrid motif"/>
    <property type="match status" value="1"/>
</dbReference>
<dbReference type="Gene3D" id="3.90.600.10">
    <property type="entry name" value="Phosphoribosylglycinamide synthetase, C-terminal domain"/>
    <property type="match status" value="1"/>
</dbReference>
<evidence type="ECO:0000313" key="19">
    <source>
        <dbReference type="Proteomes" id="UP000620596"/>
    </source>
</evidence>
<accession>A0A916SJY7</accession>
<dbReference type="InterPro" id="IPR011054">
    <property type="entry name" value="Rudment_hybrid_motif"/>
</dbReference>
<dbReference type="FunFam" id="3.30.470.20:FF:000031">
    <property type="entry name" value="Phosphoribosylamine--glycine ligase"/>
    <property type="match status" value="1"/>
</dbReference>
<keyword evidence="7 16" id="KW-0547">Nucleotide-binding</keyword>
<reference evidence="18" key="1">
    <citation type="journal article" date="2014" name="Int. J. Syst. Evol. Microbiol.">
        <title>Complete genome sequence of Corynebacterium casei LMG S-19264T (=DSM 44701T), isolated from a smear-ripened cheese.</title>
        <authorList>
            <consortium name="US DOE Joint Genome Institute (JGI-PGF)"/>
            <person name="Walter F."/>
            <person name="Albersmeier A."/>
            <person name="Kalinowski J."/>
            <person name="Ruckert C."/>
        </authorList>
    </citation>
    <scope>NUCLEOTIDE SEQUENCE</scope>
    <source>
        <strain evidence="18">CGMCC 1.15322</strain>
    </source>
</reference>
<dbReference type="EMBL" id="BMIG01000009">
    <property type="protein sequence ID" value="GGB03832.1"/>
    <property type="molecule type" value="Genomic_DNA"/>
</dbReference>
<keyword evidence="11" id="KW-0464">Manganese</keyword>
<reference evidence="18" key="2">
    <citation type="submission" date="2020-09" db="EMBL/GenBank/DDBJ databases">
        <authorList>
            <person name="Sun Q."/>
            <person name="Zhou Y."/>
        </authorList>
    </citation>
    <scope>NUCLEOTIDE SEQUENCE</scope>
    <source>
        <strain evidence="18">CGMCC 1.15322</strain>
    </source>
</reference>
<gene>
    <name evidence="15 18" type="primary">purD</name>
    <name evidence="18" type="ORF">GCM10011496_26010</name>
</gene>
<evidence type="ECO:0000256" key="3">
    <source>
        <dbReference type="ARBA" id="ARBA00005174"/>
    </source>
</evidence>
<keyword evidence="10" id="KW-0460">Magnesium</keyword>
<dbReference type="Pfam" id="PF02844">
    <property type="entry name" value="GARS_N"/>
    <property type="match status" value="1"/>
</dbReference>
<evidence type="ECO:0000256" key="6">
    <source>
        <dbReference type="ARBA" id="ARBA00022723"/>
    </source>
</evidence>
<dbReference type="GO" id="GO:0046872">
    <property type="term" value="F:metal ion binding"/>
    <property type="evidence" value="ECO:0007669"/>
    <property type="project" value="UniProtKB-KW"/>
</dbReference>
<dbReference type="Gene3D" id="3.30.470.20">
    <property type="entry name" value="ATP-grasp fold, B domain"/>
    <property type="match status" value="1"/>
</dbReference>
<comment type="cofactor">
    <cofactor evidence="1">
        <name>Mn(2+)</name>
        <dbReference type="ChEBI" id="CHEBI:29035"/>
    </cofactor>
</comment>
<evidence type="ECO:0000256" key="15">
    <source>
        <dbReference type="HAMAP-Rule" id="MF_00138"/>
    </source>
</evidence>
<dbReference type="InterPro" id="IPR020560">
    <property type="entry name" value="PRibGlycinamide_synth_C-dom"/>
</dbReference>
<dbReference type="SUPFAM" id="SSF52440">
    <property type="entry name" value="PreATP-grasp domain"/>
    <property type="match status" value="1"/>
</dbReference>
<comment type="similarity">
    <text evidence="12 15">Belongs to the GARS family.</text>
</comment>
<evidence type="ECO:0000256" key="2">
    <source>
        <dbReference type="ARBA" id="ARBA00001946"/>
    </source>
</evidence>
<dbReference type="GO" id="GO:0005524">
    <property type="term" value="F:ATP binding"/>
    <property type="evidence" value="ECO:0007669"/>
    <property type="project" value="UniProtKB-UniRule"/>
</dbReference>
<dbReference type="PANTHER" id="PTHR43472:SF1">
    <property type="entry name" value="PHOSPHORIBOSYLAMINE--GLYCINE LIGASE, CHLOROPLASTIC"/>
    <property type="match status" value="1"/>
</dbReference>
<dbReference type="SUPFAM" id="SSF56059">
    <property type="entry name" value="Glutathione synthetase ATP-binding domain-like"/>
    <property type="match status" value="1"/>
</dbReference>
<organism evidence="18 19">
    <name type="scientific">Polaromonas eurypsychrophila</name>
    <dbReference type="NCBI Taxonomy" id="1614635"/>
    <lineage>
        <taxon>Bacteria</taxon>
        <taxon>Pseudomonadati</taxon>
        <taxon>Pseudomonadota</taxon>
        <taxon>Betaproteobacteria</taxon>
        <taxon>Burkholderiales</taxon>
        <taxon>Comamonadaceae</taxon>
        <taxon>Polaromonas</taxon>
    </lineage>
</organism>
<dbReference type="FunFam" id="3.40.50.20:FF:000006">
    <property type="entry name" value="Phosphoribosylamine--glycine ligase, chloroplastic"/>
    <property type="match status" value="1"/>
</dbReference>
<dbReference type="SMART" id="SM01209">
    <property type="entry name" value="GARS_A"/>
    <property type="match status" value="1"/>
</dbReference>
<dbReference type="GO" id="GO:0006189">
    <property type="term" value="P:'de novo' IMP biosynthetic process"/>
    <property type="evidence" value="ECO:0007669"/>
    <property type="project" value="UniProtKB-UniRule"/>
</dbReference>